<accession>A0AAD3CS73</accession>
<dbReference type="Proteomes" id="UP001054902">
    <property type="component" value="Unassembled WGS sequence"/>
</dbReference>
<protein>
    <submittedName>
        <fullName evidence="1">Uncharacterized protein</fullName>
    </submittedName>
</protein>
<keyword evidence="2" id="KW-1185">Reference proteome</keyword>
<gene>
    <name evidence="1" type="ORF">CTEN210_06351</name>
</gene>
<proteinExistence type="predicted"/>
<sequence>MVDSSKPAGPGPHMTPETMKMKVNYDGVILTTIDVQDAPTEGRPNRVTFSDTTKGRKDDDDAVFLHNIREVARTGEGYGTKVDYEADRLTTKDAMALLAQDSRKVLFVIHGFNTQASFHLLDCTFANEKAKNVQIVPICWPSEGPMKDLLAGDIKASILCHSMGNRVFRHFADPTFKFDNIFLCAADVDGDIFHEDASAEKKEQAKNIVGMLSDENEGNVHVIYNKKDDKLGQSKFMNLFEGERLGASGVRMEAQKRFFSLRSLSSVSDDCKDNIVNVVATEKGFLYDYAKDHNYHFYDKTVEYYDEHA</sequence>
<organism evidence="1 2">
    <name type="scientific">Chaetoceros tenuissimus</name>
    <dbReference type="NCBI Taxonomy" id="426638"/>
    <lineage>
        <taxon>Eukaryota</taxon>
        <taxon>Sar</taxon>
        <taxon>Stramenopiles</taxon>
        <taxon>Ochrophyta</taxon>
        <taxon>Bacillariophyta</taxon>
        <taxon>Coscinodiscophyceae</taxon>
        <taxon>Chaetocerotophycidae</taxon>
        <taxon>Chaetocerotales</taxon>
        <taxon>Chaetocerotaceae</taxon>
        <taxon>Chaetoceros</taxon>
    </lineage>
</organism>
<dbReference type="AlphaFoldDB" id="A0AAD3CS73"/>
<dbReference type="EMBL" id="BLLK01000038">
    <property type="protein sequence ID" value="GFH49875.1"/>
    <property type="molecule type" value="Genomic_DNA"/>
</dbReference>
<evidence type="ECO:0000313" key="1">
    <source>
        <dbReference type="EMBL" id="GFH49875.1"/>
    </source>
</evidence>
<comment type="caution">
    <text evidence="1">The sequence shown here is derived from an EMBL/GenBank/DDBJ whole genome shotgun (WGS) entry which is preliminary data.</text>
</comment>
<name>A0AAD3CS73_9STRA</name>
<evidence type="ECO:0000313" key="2">
    <source>
        <dbReference type="Proteomes" id="UP001054902"/>
    </source>
</evidence>
<reference evidence="1 2" key="1">
    <citation type="journal article" date="2021" name="Sci. Rep.">
        <title>The genome of the diatom Chaetoceros tenuissimus carries an ancient integrated fragment of an extant virus.</title>
        <authorList>
            <person name="Hongo Y."/>
            <person name="Kimura K."/>
            <person name="Takaki Y."/>
            <person name="Yoshida Y."/>
            <person name="Baba S."/>
            <person name="Kobayashi G."/>
            <person name="Nagasaki K."/>
            <person name="Hano T."/>
            <person name="Tomaru Y."/>
        </authorList>
    </citation>
    <scope>NUCLEOTIDE SEQUENCE [LARGE SCALE GENOMIC DNA]</scope>
    <source>
        <strain evidence="1 2">NIES-3715</strain>
    </source>
</reference>